<dbReference type="Pfam" id="PF04321">
    <property type="entry name" value="RmlD_sub_bind"/>
    <property type="match status" value="1"/>
</dbReference>
<dbReference type="GeneID" id="3854723"/>
<dbReference type="Gene3D" id="3.40.50.720">
    <property type="entry name" value="NAD(P)-binding Rossmann-like Domain"/>
    <property type="match status" value="1"/>
</dbReference>
<protein>
    <submittedName>
        <fullName evidence="2">NAD(P)-dependent oxidoreductase</fullName>
    </submittedName>
</protein>
<dbReference type="SUPFAM" id="SSF51735">
    <property type="entry name" value="NAD(P)-binding Rossmann-fold domains"/>
    <property type="match status" value="1"/>
</dbReference>
<name>A0A328Q3C9_9EURY</name>
<dbReference type="PANTHER" id="PTHR10491:SF4">
    <property type="entry name" value="METHIONINE ADENOSYLTRANSFERASE 2 SUBUNIT BETA"/>
    <property type="match status" value="1"/>
</dbReference>
<dbReference type="InterPro" id="IPR036291">
    <property type="entry name" value="NAD(P)-bd_dom_sf"/>
</dbReference>
<gene>
    <name evidence="2" type="ORF">CA615_05560</name>
</gene>
<dbReference type="GO" id="GO:0005829">
    <property type="term" value="C:cytosol"/>
    <property type="evidence" value="ECO:0007669"/>
    <property type="project" value="TreeGrafter"/>
</dbReference>
<proteinExistence type="predicted"/>
<dbReference type="PANTHER" id="PTHR10491">
    <property type="entry name" value="DTDP-4-DEHYDRORHAMNOSE REDUCTASE"/>
    <property type="match status" value="1"/>
</dbReference>
<dbReference type="EMBL" id="NGJK01000075">
    <property type="protein sequence ID" value="RAP02807.1"/>
    <property type="molecule type" value="Genomic_DNA"/>
</dbReference>
<evidence type="ECO:0000259" key="1">
    <source>
        <dbReference type="Pfam" id="PF04321"/>
    </source>
</evidence>
<evidence type="ECO:0000313" key="3">
    <source>
        <dbReference type="Proteomes" id="UP000248557"/>
    </source>
</evidence>
<dbReference type="RefSeq" id="WP_011406698.1">
    <property type="nucleotide sequence ID" value="NZ_LR698975.1"/>
</dbReference>
<dbReference type="AlphaFoldDB" id="A0A328Q3C9"/>
<organism evidence="2 3">
    <name type="scientific">Methanosphaera stadtmanae</name>
    <dbReference type="NCBI Taxonomy" id="2317"/>
    <lineage>
        <taxon>Archaea</taxon>
        <taxon>Methanobacteriati</taxon>
        <taxon>Methanobacteriota</taxon>
        <taxon>Methanomada group</taxon>
        <taxon>Methanobacteria</taxon>
        <taxon>Methanobacteriales</taxon>
        <taxon>Methanobacteriaceae</taxon>
        <taxon>Methanosphaera</taxon>
    </lineage>
</organism>
<dbReference type="InterPro" id="IPR029903">
    <property type="entry name" value="RmlD-like-bd"/>
</dbReference>
<feature type="domain" description="RmlD-like substrate binding" evidence="1">
    <location>
        <begin position="1"/>
        <end position="283"/>
    </location>
</feature>
<dbReference type="Proteomes" id="UP000248557">
    <property type="component" value="Unassembled WGS sequence"/>
</dbReference>
<evidence type="ECO:0000313" key="2">
    <source>
        <dbReference type="EMBL" id="RAP02807.1"/>
    </source>
</evidence>
<dbReference type="InterPro" id="IPR005913">
    <property type="entry name" value="dTDP_dehydrorham_reduct"/>
</dbReference>
<dbReference type="NCBIfam" id="TIGR01214">
    <property type="entry name" value="rmlD"/>
    <property type="match status" value="1"/>
</dbReference>
<dbReference type="CDD" id="cd05254">
    <property type="entry name" value="dTDP_HR_like_SDR_e"/>
    <property type="match status" value="1"/>
</dbReference>
<dbReference type="GO" id="GO:0008831">
    <property type="term" value="F:dTDP-4-dehydrorhamnose reductase activity"/>
    <property type="evidence" value="ECO:0007669"/>
    <property type="project" value="TreeGrafter"/>
</dbReference>
<comment type="caution">
    <text evidence="2">The sequence shown here is derived from an EMBL/GenBank/DDBJ whole genome shotgun (WGS) entry which is preliminary data.</text>
</comment>
<dbReference type="OMA" id="IRTAWVY"/>
<dbReference type="GO" id="GO:0019305">
    <property type="term" value="P:dTDP-rhamnose biosynthetic process"/>
    <property type="evidence" value="ECO:0007669"/>
    <property type="project" value="TreeGrafter"/>
</dbReference>
<accession>A0A328Q3C9</accession>
<sequence>MKFFITGGSGLLGERLATIASNDDEIVLSHNSNPTKNTIKCDITDKNEVEKVINKNKPDTIVHCAAMTDVDLCEDEIDIAYRINSDGTRNMAQAAENIGAKIIYVSTDFVFDGDKGYYSEDDEVNPLGIYAKSKYDGEVQLKKYSTNWAIARVSVLYGWHKKANFTTWVINQLRSNNSINIVTDQINSPTYADNAGEAIFEIAKQDKNGIYHTAGNDRINRFDFTQKIAEAFNLNKDLINPTTSDKFIQKAPRPRDSSLNVNKIKKELGFTMETCSESLERMANCK</sequence>
<reference evidence="2 3" key="1">
    <citation type="submission" date="2017-05" db="EMBL/GenBank/DDBJ databases">
        <title>Host range expansion of the Methanosphaera genus to humans and monogastric animals involves recent and extensive reduction in genome content.</title>
        <authorList>
            <person name="Hoedt E.C."/>
            <person name="Volmer J.G."/>
            <person name="Parks D.H."/>
            <person name="Rosewarne C.P."/>
            <person name="Denman S.E."/>
            <person name="Mcsweeney C.S."/>
            <person name="O Cuiv P."/>
            <person name="Hugenholtz P."/>
            <person name="Tyson G.W."/>
            <person name="Morrison M."/>
        </authorList>
    </citation>
    <scope>NUCLEOTIDE SEQUENCE [LARGE SCALE GENOMIC DNA]</scope>
    <source>
        <strain evidence="2 3">PA5</strain>
    </source>
</reference>